<feature type="transmembrane region" description="Helical" evidence="17">
    <location>
        <begin position="7"/>
        <end position="26"/>
    </location>
</feature>
<accession>A0ABW4CMC4</accession>
<evidence type="ECO:0000256" key="13">
    <source>
        <dbReference type="ARBA" id="ARBA00041418"/>
    </source>
</evidence>
<dbReference type="InterPro" id="IPR001182">
    <property type="entry name" value="FtsW/RodA"/>
</dbReference>
<dbReference type="RefSeq" id="WP_225877937.1">
    <property type="nucleotide sequence ID" value="NZ_BOLQ01000015.1"/>
</dbReference>
<comment type="similarity">
    <text evidence="11">Belongs to the SEDS family. FtsW subfamily.</text>
</comment>
<evidence type="ECO:0000256" key="12">
    <source>
        <dbReference type="ARBA" id="ARBA00041185"/>
    </source>
</evidence>
<keyword evidence="3" id="KW-0808">Transferase</keyword>
<feature type="transmembrane region" description="Helical" evidence="17">
    <location>
        <begin position="118"/>
        <end position="136"/>
    </location>
</feature>
<dbReference type="EC" id="2.4.99.28" evidence="14"/>
<feature type="transmembrane region" description="Helical" evidence="17">
    <location>
        <begin position="79"/>
        <end position="98"/>
    </location>
</feature>
<evidence type="ECO:0000256" key="17">
    <source>
        <dbReference type="SAM" id="Phobius"/>
    </source>
</evidence>
<sequence>MLKKFRYLDYYLLVPYLVLCAIGIVMDYSASASWIQNQYGQASNSVMLKQLLFVVIGLVVALFFFYFKLSNFRNHKLIGFVWLALLGLLVYLFLIGRLDPSSVVNGASAWIPIGPFNLQPTEFAKLVVIIYLAHIFTQRQDAMRQPDFHVRDLYAPILLVGICLILVFFQPDTGGFLIIAAIMVVMLAASGISLRYGFSWMALVGALVAAVYWVLDNVNLPKSIITNYRVRRIVSSLHPFQTRTNDGNQVFNSLVAIDHGGLFGVGLGMSSQKLGYLSQPYTDFILAVIAEELGAIGAILVIALIFFLILRCYLIGVRSRNPYHSLLAYGIATMMLIQTFFNVGAVLGLIPVTGVTLPFISYGGSSMIVLAISMGIMLNISASEKRVSEKKVAAQTAK</sequence>
<evidence type="ECO:0000256" key="14">
    <source>
        <dbReference type="ARBA" id="ARBA00044770"/>
    </source>
</evidence>
<evidence type="ECO:0000313" key="19">
    <source>
        <dbReference type="Proteomes" id="UP001597196"/>
    </source>
</evidence>
<dbReference type="PANTHER" id="PTHR30474">
    <property type="entry name" value="CELL CYCLE PROTEIN"/>
    <property type="match status" value="1"/>
</dbReference>
<evidence type="ECO:0000256" key="9">
    <source>
        <dbReference type="ARBA" id="ARBA00032370"/>
    </source>
</evidence>
<keyword evidence="7 17" id="KW-1133">Transmembrane helix</keyword>
<evidence type="ECO:0000256" key="1">
    <source>
        <dbReference type="ARBA" id="ARBA00004141"/>
    </source>
</evidence>
<comment type="function">
    <text evidence="16">Peptidoglycan polymerase that is essential for cell division.</text>
</comment>
<feature type="transmembrane region" description="Helical" evidence="17">
    <location>
        <begin position="293"/>
        <end position="314"/>
    </location>
</feature>
<evidence type="ECO:0000256" key="8">
    <source>
        <dbReference type="ARBA" id="ARBA00023136"/>
    </source>
</evidence>
<feature type="transmembrane region" description="Helical" evidence="17">
    <location>
        <begin position="197"/>
        <end position="215"/>
    </location>
</feature>
<keyword evidence="6" id="KW-0573">Peptidoglycan synthesis</keyword>
<proteinExistence type="inferred from homology"/>
<feature type="transmembrane region" description="Helical" evidence="17">
    <location>
        <begin position="175"/>
        <end position="192"/>
    </location>
</feature>
<evidence type="ECO:0000256" key="11">
    <source>
        <dbReference type="ARBA" id="ARBA00038053"/>
    </source>
</evidence>
<evidence type="ECO:0000256" key="5">
    <source>
        <dbReference type="ARBA" id="ARBA00022960"/>
    </source>
</evidence>
<evidence type="ECO:0000256" key="3">
    <source>
        <dbReference type="ARBA" id="ARBA00022679"/>
    </source>
</evidence>
<evidence type="ECO:0000256" key="16">
    <source>
        <dbReference type="ARBA" id="ARBA00049966"/>
    </source>
</evidence>
<dbReference type="PROSITE" id="PS00428">
    <property type="entry name" value="FTSW_RODA_SPOVE"/>
    <property type="match status" value="1"/>
</dbReference>
<comment type="subcellular location">
    <subcellularLocation>
        <location evidence="1">Membrane</location>
        <topology evidence="1">Multi-pass membrane protein</topology>
    </subcellularLocation>
</comment>
<dbReference type="PANTHER" id="PTHR30474:SF2">
    <property type="entry name" value="PEPTIDOGLYCAN GLYCOSYLTRANSFERASE FTSW-RELATED"/>
    <property type="match status" value="1"/>
</dbReference>
<evidence type="ECO:0000256" key="7">
    <source>
        <dbReference type="ARBA" id="ARBA00022989"/>
    </source>
</evidence>
<evidence type="ECO:0000313" key="18">
    <source>
        <dbReference type="EMBL" id="MFD1430741.1"/>
    </source>
</evidence>
<comment type="catalytic activity">
    <reaction evidence="15">
        <text>[GlcNAc-(1-&gt;4)-Mur2Ac(oyl-L-Ala-gamma-D-Glu-L-Lys-D-Ala-D-Ala)](n)-di-trans,octa-cis-undecaprenyl diphosphate + beta-D-GlcNAc-(1-&gt;4)-Mur2Ac(oyl-L-Ala-gamma-D-Glu-L-Lys-D-Ala-D-Ala)-di-trans,octa-cis-undecaprenyl diphosphate = [GlcNAc-(1-&gt;4)-Mur2Ac(oyl-L-Ala-gamma-D-Glu-L-Lys-D-Ala-D-Ala)](n+1)-di-trans,octa-cis-undecaprenyl diphosphate + di-trans,octa-cis-undecaprenyl diphosphate + H(+)</text>
        <dbReference type="Rhea" id="RHEA:23708"/>
        <dbReference type="Rhea" id="RHEA-COMP:9602"/>
        <dbReference type="Rhea" id="RHEA-COMP:9603"/>
        <dbReference type="ChEBI" id="CHEBI:15378"/>
        <dbReference type="ChEBI" id="CHEBI:58405"/>
        <dbReference type="ChEBI" id="CHEBI:60033"/>
        <dbReference type="ChEBI" id="CHEBI:78435"/>
        <dbReference type="EC" id="2.4.99.28"/>
    </reaction>
</comment>
<feature type="transmembrane region" description="Helical" evidence="17">
    <location>
        <begin position="148"/>
        <end position="169"/>
    </location>
</feature>
<keyword evidence="19" id="KW-1185">Reference proteome</keyword>
<keyword evidence="8 17" id="KW-0472">Membrane</keyword>
<dbReference type="InterPro" id="IPR018365">
    <property type="entry name" value="Cell_cycle_FtsW-rel_CS"/>
</dbReference>
<protein>
    <recommendedName>
        <fullName evidence="12">Probable peptidoglycan glycosyltransferase FtsW</fullName>
        <ecNumber evidence="14">2.4.99.28</ecNumber>
    </recommendedName>
    <alternativeName>
        <fullName evidence="13">Cell division protein FtsW</fullName>
    </alternativeName>
    <alternativeName>
        <fullName evidence="10">Cell wall polymerase</fullName>
    </alternativeName>
    <alternativeName>
        <fullName evidence="9">Peptidoglycan polymerase</fullName>
    </alternativeName>
</protein>
<dbReference type="Pfam" id="PF01098">
    <property type="entry name" value="FTSW_RODA_SPOVE"/>
    <property type="match status" value="1"/>
</dbReference>
<comment type="caution">
    <text evidence="18">The sequence shown here is derived from an EMBL/GenBank/DDBJ whole genome shotgun (WGS) entry which is preliminary data.</text>
</comment>
<gene>
    <name evidence="18" type="ORF">ACFQ4P_10870</name>
</gene>
<keyword evidence="4 17" id="KW-0812">Transmembrane</keyword>
<evidence type="ECO:0000256" key="2">
    <source>
        <dbReference type="ARBA" id="ARBA00022676"/>
    </source>
</evidence>
<name>A0ABW4CMC4_9LACO</name>
<feature type="transmembrane region" description="Helical" evidence="17">
    <location>
        <begin position="359"/>
        <end position="380"/>
    </location>
</feature>
<evidence type="ECO:0000256" key="15">
    <source>
        <dbReference type="ARBA" id="ARBA00049902"/>
    </source>
</evidence>
<feature type="transmembrane region" description="Helical" evidence="17">
    <location>
        <begin position="326"/>
        <end position="353"/>
    </location>
</feature>
<evidence type="ECO:0000256" key="4">
    <source>
        <dbReference type="ARBA" id="ARBA00022692"/>
    </source>
</evidence>
<feature type="transmembrane region" description="Helical" evidence="17">
    <location>
        <begin position="46"/>
        <end position="67"/>
    </location>
</feature>
<evidence type="ECO:0000256" key="6">
    <source>
        <dbReference type="ARBA" id="ARBA00022984"/>
    </source>
</evidence>
<keyword evidence="5" id="KW-0133">Cell shape</keyword>
<reference evidence="19" key="1">
    <citation type="journal article" date="2019" name="Int. J. Syst. Evol. Microbiol.">
        <title>The Global Catalogue of Microorganisms (GCM) 10K type strain sequencing project: providing services to taxonomists for standard genome sequencing and annotation.</title>
        <authorList>
            <consortium name="The Broad Institute Genomics Platform"/>
            <consortium name="The Broad Institute Genome Sequencing Center for Infectious Disease"/>
            <person name="Wu L."/>
            <person name="Ma J."/>
        </authorList>
    </citation>
    <scope>NUCLEOTIDE SEQUENCE [LARGE SCALE GENOMIC DNA]</scope>
    <source>
        <strain evidence="19">CCM 8980</strain>
    </source>
</reference>
<evidence type="ECO:0000256" key="10">
    <source>
        <dbReference type="ARBA" id="ARBA00033270"/>
    </source>
</evidence>
<keyword evidence="2" id="KW-0328">Glycosyltransferase</keyword>
<organism evidence="18 19">
    <name type="scientific">Lacticaseibacillus mingshuiensis</name>
    <dbReference type="NCBI Taxonomy" id="2799574"/>
    <lineage>
        <taxon>Bacteria</taxon>
        <taxon>Bacillati</taxon>
        <taxon>Bacillota</taxon>
        <taxon>Bacilli</taxon>
        <taxon>Lactobacillales</taxon>
        <taxon>Lactobacillaceae</taxon>
        <taxon>Lacticaseibacillus</taxon>
    </lineage>
</organism>
<dbReference type="Proteomes" id="UP001597196">
    <property type="component" value="Unassembled WGS sequence"/>
</dbReference>
<dbReference type="EMBL" id="JBHTOC010000016">
    <property type="protein sequence ID" value="MFD1430741.1"/>
    <property type="molecule type" value="Genomic_DNA"/>
</dbReference>